<gene>
    <name evidence="1" type="ORF">KACC15558_13550</name>
</gene>
<accession>A0ABP9TYB6</accession>
<evidence type="ECO:0000313" key="1">
    <source>
        <dbReference type="EMBL" id="GAA5340315.1"/>
    </source>
</evidence>
<dbReference type="Proteomes" id="UP001498935">
    <property type="component" value="Unassembled WGS sequence"/>
</dbReference>
<dbReference type="Gene3D" id="1.10.10.10">
    <property type="entry name" value="Winged helix-like DNA-binding domain superfamily/Winged helix DNA-binding domain"/>
    <property type="match status" value="1"/>
</dbReference>
<sequence>MLQSAGLVEHHSVGTRNLYALAPGGLDLAQRWLVDMWDTALGDFAAETERVIAERESGHQAESDSGPQEET</sequence>
<comment type="caution">
    <text evidence="1">The sequence shown here is derived from an EMBL/GenBank/DDBJ whole genome shotgun (WGS) entry which is preliminary data.</text>
</comment>
<proteinExistence type="predicted"/>
<protein>
    <submittedName>
        <fullName evidence="1">Uncharacterized protein</fullName>
    </submittedName>
</protein>
<reference evidence="1 2" key="1">
    <citation type="submission" date="2024-02" db="EMBL/GenBank/DDBJ databases">
        <title>Characterization of antibiotic resistant novel bacterial strains and their environmental applications.</title>
        <authorList>
            <person name="Manzoor S."/>
            <person name="Abbas S."/>
            <person name="Arshad M."/>
            <person name="Li W.J."/>
            <person name="Ahmed I."/>
        </authorList>
    </citation>
    <scope>NUCLEOTIDE SEQUENCE [LARGE SCALE GENOMIC DNA]</scope>
    <source>
        <strain evidence="1 2">KACC 15558</strain>
    </source>
</reference>
<keyword evidence="2" id="KW-1185">Reference proteome</keyword>
<dbReference type="EMBL" id="BAABNP010000004">
    <property type="protein sequence ID" value="GAA5340315.1"/>
    <property type="molecule type" value="Genomic_DNA"/>
</dbReference>
<organism evidence="1 2">
    <name type="scientific">Brevibacterium ammoniilyticum</name>
    <dbReference type="NCBI Taxonomy" id="1046555"/>
    <lineage>
        <taxon>Bacteria</taxon>
        <taxon>Bacillati</taxon>
        <taxon>Actinomycetota</taxon>
        <taxon>Actinomycetes</taxon>
        <taxon>Micrococcales</taxon>
        <taxon>Brevibacteriaceae</taxon>
        <taxon>Brevibacterium</taxon>
    </lineage>
</organism>
<dbReference type="InterPro" id="IPR036388">
    <property type="entry name" value="WH-like_DNA-bd_sf"/>
</dbReference>
<evidence type="ECO:0000313" key="2">
    <source>
        <dbReference type="Proteomes" id="UP001498935"/>
    </source>
</evidence>
<name>A0ABP9TYB6_9MICO</name>